<dbReference type="InterPro" id="IPR019845">
    <property type="entry name" value="Squalene/phytoene_synthase_CS"/>
</dbReference>
<feature type="transmembrane region" description="Helical" evidence="18">
    <location>
        <begin position="103"/>
        <end position="123"/>
    </location>
</feature>
<keyword evidence="13" id="KW-0413">Isomerase</keyword>
<organism evidence="19 20">
    <name type="scientific">Rhinocladiella mackenziei CBS 650.93</name>
    <dbReference type="NCBI Taxonomy" id="1442369"/>
    <lineage>
        <taxon>Eukaryota</taxon>
        <taxon>Fungi</taxon>
        <taxon>Dikarya</taxon>
        <taxon>Ascomycota</taxon>
        <taxon>Pezizomycotina</taxon>
        <taxon>Eurotiomycetes</taxon>
        <taxon>Chaetothyriomycetidae</taxon>
        <taxon>Chaetothyriales</taxon>
        <taxon>Herpotrichiellaceae</taxon>
        <taxon>Rhinocladiella</taxon>
    </lineage>
</organism>
<evidence type="ECO:0000256" key="7">
    <source>
        <dbReference type="ARBA" id="ARBA00018909"/>
    </source>
</evidence>
<dbReference type="InterPro" id="IPR044843">
    <property type="entry name" value="Trans_IPPS_bact-type"/>
</dbReference>
<keyword evidence="14" id="KW-0511">Multifunctional enzyme</keyword>
<comment type="catalytic activity">
    <reaction evidence="16">
        <text>all-trans-lycopene = gamma-carotene</text>
        <dbReference type="Rhea" id="RHEA:32219"/>
        <dbReference type="ChEBI" id="CHEBI:15948"/>
        <dbReference type="ChEBI" id="CHEBI:27740"/>
        <dbReference type="EC" id="5.5.1.19"/>
    </reaction>
</comment>
<dbReference type="PROSITE" id="PS01045">
    <property type="entry name" value="SQUALEN_PHYTOEN_SYN_2"/>
    <property type="match status" value="1"/>
</dbReference>
<evidence type="ECO:0000256" key="12">
    <source>
        <dbReference type="ARBA" id="ARBA00023136"/>
    </source>
</evidence>
<dbReference type="InterPro" id="IPR002060">
    <property type="entry name" value="Squ/phyt_synthse"/>
</dbReference>
<dbReference type="VEuPathDB" id="FungiDB:Z518_04127"/>
<keyword evidence="12 18" id="KW-0472">Membrane</keyword>
<comment type="pathway">
    <text evidence="2">Carotenoid biosynthesis; beta-carotene biosynthesis.</text>
</comment>
<dbReference type="InterPro" id="IPR017825">
    <property type="entry name" value="Lycopene_cyclase_dom"/>
</dbReference>
<dbReference type="AlphaFoldDB" id="A0A0D2H6W7"/>
<keyword evidence="9 18" id="KW-0812">Transmembrane</keyword>
<dbReference type="GeneID" id="25292198"/>
<dbReference type="UniPathway" id="UPA00802"/>
<dbReference type="SUPFAM" id="SSF48576">
    <property type="entry name" value="Terpenoid synthases"/>
    <property type="match status" value="1"/>
</dbReference>
<dbReference type="SFLD" id="SFLDG01018">
    <property type="entry name" value="Squalene/Phytoene_Synthase_Lik"/>
    <property type="match status" value="1"/>
</dbReference>
<comment type="pathway">
    <text evidence="3">Carotenoid biosynthesis; phytoene biosynthesis; all-trans-phytoene from geranylgeranyl diphosphate: step 1/1.</text>
</comment>
<reference evidence="19 20" key="1">
    <citation type="submission" date="2015-01" db="EMBL/GenBank/DDBJ databases">
        <title>The Genome Sequence of Rhinocladiella mackenzie CBS 650.93.</title>
        <authorList>
            <consortium name="The Broad Institute Genomics Platform"/>
            <person name="Cuomo C."/>
            <person name="de Hoog S."/>
            <person name="Gorbushina A."/>
            <person name="Stielow B."/>
            <person name="Teixiera M."/>
            <person name="Abouelleil A."/>
            <person name="Chapman S.B."/>
            <person name="Priest M."/>
            <person name="Young S.K."/>
            <person name="Wortman J."/>
            <person name="Nusbaum C."/>
            <person name="Birren B."/>
        </authorList>
    </citation>
    <scope>NUCLEOTIDE SEQUENCE [LARGE SCALE GENOMIC DNA]</scope>
    <source>
        <strain evidence="19 20">CBS 650.93</strain>
    </source>
</reference>
<keyword evidence="8" id="KW-0808">Transferase</keyword>
<dbReference type="InterPro" id="IPR008949">
    <property type="entry name" value="Isoprenoid_synthase_dom_sf"/>
</dbReference>
<dbReference type="Gene3D" id="1.10.600.10">
    <property type="entry name" value="Farnesyl Diphosphate Synthase"/>
    <property type="match status" value="1"/>
</dbReference>
<dbReference type="GO" id="GO:0051996">
    <property type="term" value="F:squalene synthase [NAD(P)H] activity"/>
    <property type="evidence" value="ECO:0007669"/>
    <property type="project" value="InterPro"/>
</dbReference>
<evidence type="ECO:0000256" key="3">
    <source>
        <dbReference type="ARBA" id="ARBA00005172"/>
    </source>
</evidence>
<dbReference type="NCBIfam" id="TIGR03462">
    <property type="entry name" value="CarR_dom_SF"/>
    <property type="match status" value="2"/>
</dbReference>
<dbReference type="OrthoDB" id="7777654at2759"/>
<dbReference type="GO" id="GO:0016872">
    <property type="term" value="F:intramolecular lyase activity"/>
    <property type="evidence" value="ECO:0007669"/>
    <property type="project" value="InterPro"/>
</dbReference>
<dbReference type="Gene3D" id="3.50.50.60">
    <property type="entry name" value="FAD/NAD(P)-binding domain"/>
    <property type="match status" value="1"/>
</dbReference>
<keyword evidence="11 18" id="KW-1133">Transmembrane helix</keyword>
<sequence>MYEYVLVDSYLVRTRIWTYPQDAVLGPTLFDIPAEEMFFFLIQSYIATGLQILATKSVITATYLHNETDPRDLVGSSLGSWKCRGQGIFLLCSAVPIFVRARLIFGWASPVLLMLWTFAYQLLLTLPWTQTWLPIGLPTLYLWIVDTLALRRGTWHIESGTKLGIHVWPHLEIEEAVFFLITNILVVWGSVAFDNAIAILDAFPQEFPVNALTVLARKSRSFYLASGVFAGRLRIDLVLLYAFCRVADDLVDNAPSAEEADKWVKHFSNFLDTIYSPKRDEARLRHALAPFPSQVQSILVLLPADKLPSEPLYALLDGFRIDQEFFNKGSKTTTPIETYSDLERYASCVAGTVGLNLVYQHDPDRDTDIATKEKCLAAGARMGRALQYINIARDVRTDAETGRCYIPSEWLGRSPVTSVDARREAFATHRKRILDAAFTMYAENRNAIEELPRYARSGIRVAVESYMEIGRVMRERMEQGKPLDFIGGGKRGRTSVPPARRTLSPSLVPRGRGETERHEQAKKCRDCRSGSWKHRQCCETGQSGPPVPATVSIKAPLFFYCPTSSKKPSPTLGTSLEAEGVELVKCEPNYNVWFGDGECIELSTDIARMKKTIERYLAWMQEAHVHYEASVAHVLRKNFSSMWSMARPGFLSYLPVLHAFESIWTRAARYFMTERLRRAFTFGSMYMGMSPFETPGTYSLLQYTELAEGIWYPKGGFYKVLDALVKVGRTSWCRIQAQAASLSKKPTSCSSISFYWSVDQVIPELGTHNVFLADDYKSSFDEIFQRQQLPIEPSFHVNVPSRIDTSAAPTGRDSIIVLVSCGHLLEGGADRGLDSQDWPAMVSKARNTVLETVRQRTGVNLQSHVIHEIVNSPASWKEKFNLDKGAILGLSHSFFNVLSFRPATKHVHVGSLYFVGASTHPGTGVPIVLAGSKITAGQILDGLGLTIPWPQGGHQIRTVSGLDDRGKAPAGLNRALVLVLHVLLLLISAVVTRRHLYQSWILIVILSACVLIQIIERFDIDSYKL</sequence>
<feature type="transmembrane region" description="Helical" evidence="18">
    <location>
        <begin position="997"/>
        <end position="1015"/>
    </location>
</feature>
<name>A0A0D2H6W7_9EURO</name>
<evidence type="ECO:0000256" key="10">
    <source>
        <dbReference type="ARBA" id="ARBA00022746"/>
    </source>
</evidence>
<evidence type="ECO:0000256" key="17">
    <source>
        <dbReference type="SAM" id="MobiDB-lite"/>
    </source>
</evidence>
<protein>
    <recommendedName>
        <fullName evidence="7">Bifunctional lycopene cyclase/phytoene synthase</fullName>
        <ecNumber evidence="6">5.5.1.19</ecNumber>
    </recommendedName>
</protein>
<dbReference type="GO" id="GO:0004311">
    <property type="term" value="F:geranylgeranyl diphosphate synthase activity"/>
    <property type="evidence" value="ECO:0007669"/>
    <property type="project" value="InterPro"/>
</dbReference>
<dbReference type="PANTHER" id="PTHR43734:SF1">
    <property type="entry name" value="PHYTOENE DESATURASE"/>
    <property type="match status" value="1"/>
</dbReference>
<comment type="subcellular location">
    <subcellularLocation>
        <location evidence="1">Membrane</location>
        <topology evidence="1">Multi-pass membrane protein</topology>
    </subcellularLocation>
</comment>
<dbReference type="HOGENOM" id="CLU_292389_0_0_1"/>
<gene>
    <name evidence="19" type="ORF">Z518_04127</name>
</gene>
<evidence type="ECO:0000256" key="4">
    <source>
        <dbReference type="ARBA" id="ARBA00008247"/>
    </source>
</evidence>
<evidence type="ECO:0000256" key="5">
    <source>
        <dbReference type="ARBA" id="ARBA00008406"/>
    </source>
</evidence>
<feature type="transmembrane region" description="Helical" evidence="18">
    <location>
        <begin position="975"/>
        <end position="991"/>
    </location>
</feature>
<dbReference type="RefSeq" id="XP_013273289.1">
    <property type="nucleotide sequence ID" value="XM_013417835.1"/>
</dbReference>
<dbReference type="GO" id="GO:0016020">
    <property type="term" value="C:membrane"/>
    <property type="evidence" value="ECO:0007669"/>
    <property type="project" value="UniProtKB-SubCell"/>
</dbReference>
<evidence type="ECO:0000256" key="13">
    <source>
        <dbReference type="ARBA" id="ARBA00023235"/>
    </source>
</evidence>
<dbReference type="Pfam" id="PF00494">
    <property type="entry name" value="SQS_PSY"/>
    <property type="match status" value="1"/>
</dbReference>
<evidence type="ECO:0000256" key="16">
    <source>
        <dbReference type="ARBA" id="ARBA00029335"/>
    </source>
</evidence>
<evidence type="ECO:0000256" key="1">
    <source>
        <dbReference type="ARBA" id="ARBA00004141"/>
    </source>
</evidence>
<comment type="catalytic activity">
    <reaction evidence="15">
        <text>gamma-carotene = all-trans-beta-carotene</text>
        <dbReference type="Rhea" id="RHEA:32239"/>
        <dbReference type="ChEBI" id="CHEBI:17579"/>
        <dbReference type="ChEBI" id="CHEBI:27740"/>
        <dbReference type="EC" id="5.5.1.19"/>
    </reaction>
</comment>
<dbReference type="Proteomes" id="UP000053617">
    <property type="component" value="Unassembled WGS sequence"/>
</dbReference>
<dbReference type="UniPathway" id="UPA00799">
    <property type="reaction ID" value="UER00773"/>
</dbReference>
<dbReference type="SUPFAM" id="SSF51905">
    <property type="entry name" value="FAD/NAD(P)-binding domain"/>
    <property type="match status" value="1"/>
</dbReference>
<dbReference type="SFLD" id="SFLDG01212">
    <property type="entry name" value="Phytoene_synthase_like"/>
    <property type="match status" value="1"/>
</dbReference>
<dbReference type="PANTHER" id="PTHR43734">
    <property type="entry name" value="PHYTOENE DESATURASE"/>
    <property type="match status" value="1"/>
</dbReference>
<comment type="similarity">
    <text evidence="4">In the N-terminal section; belongs to the lycopene beta-cyclase family.</text>
</comment>
<dbReference type="InterPro" id="IPR033904">
    <property type="entry name" value="Trans_IPPS_HH"/>
</dbReference>
<evidence type="ECO:0000256" key="9">
    <source>
        <dbReference type="ARBA" id="ARBA00022692"/>
    </source>
</evidence>
<evidence type="ECO:0000313" key="20">
    <source>
        <dbReference type="Proteomes" id="UP000053617"/>
    </source>
</evidence>
<dbReference type="CDD" id="cd00683">
    <property type="entry name" value="Trans_IPPS_HH"/>
    <property type="match status" value="1"/>
</dbReference>
<evidence type="ECO:0000256" key="18">
    <source>
        <dbReference type="SAM" id="Phobius"/>
    </source>
</evidence>
<dbReference type="GO" id="GO:0045436">
    <property type="term" value="F:lycopene beta cyclase activity"/>
    <property type="evidence" value="ECO:0007669"/>
    <property type="project" value="UniProtKB-ARBA"/>
</dbReference>
<dbReference type="GO" id="GO:0016117">
    <property type="term" value="P:carotenoid biosynthetic process"/>
    <property type="evidence" value="ECO:0007669"/>
    <property type="project" value="UniProtKB-KW"/>
</dbReference>
<evidence type="ECO:0000256" key="2">
    <source>
        <dbReference type="ARBA" id="ARBA00005089"/>
    </source>
</evidence>
<keyword evidence="10" id="KW-0125">Carotenoid biosynthesis</keyword>
<evidence type="ECO:0000256" key="14">
    <source>
        <dbReference type="ARBA" id="ARBA00023268"/>
    </source>
</evidence>
<accession>A0A0D2H6W7</accession>
<keyword evidence="20" id="KW-1185">Reference proteome</keyword>
<evidence type="ECO:0000256" key="6">
    <source>
        <dbReference type="ARBA" id="ARBA00012242"/>
    </source>
</evidence>
<dbReference type="SFLD" id="SFLDS00005">
    <property type="entry name" value="Isoprenoid_Synthase_Type_I"/>
    <property type="match status" value="1"/>
</dbReference>
<dbReference type="EMBL" id="KN847477">
    <property type="protein sequence ID" value="KIX06153.1"/>
    <property type="molecule type" value="Genomic_DNA"/>
</dbReference>
<dbReference type="STRING" id="1442369.A0A0D2H6W7"/>
<evidence type="ECO:0000256" key="15">
    <source>
        <dbReference type="ARBA" id="ARBA00029313"/>
    </source>
</evidence>
<proteinExistence type="inferred from homology"/>
<evidence type="ECO:0000313" key="19">
    <source>
        <dbReference type="EMBL" id="KIX06153.1"/>
    </source>
</evidence>
<comment type="similarity">
    <text evidence="5">In the C-terminal section; belongs to the phytoene/squalene synthase family.</text>
</comment>
<evidence type="ECO:0000256" key="8">
    <source>
        <dbReference type="ARBA" id="ARBA00022679"/>
    </source>
</evidence>
<dbReference type="InterPro" id="IPR036188">
    <property type="entry name" value="FAD/NAD-bd_sf"/>
</dbReference>
<dbReference type="EC" id="5.5.1.19" evidence="6"/>
<feature type="region of interest" description="Disordered" evidence="17">
    <location>
        <begin position="483"/>
        <end position="517"/>
    </location>
</feature>
<evidence type="ECO:0000256" key="11">
    <source>
        <dbReference type="ARBA" id="ARBA00022989"/>
    </source>
</evidence>